<dbReference type="InterPro" id="IPR036388">
    <property type="entry name" value="WH-like_DNA-bd_sf"/>
</dbReference>
<keyword evidence="3" id="KW-0804">Transcription</keyword>
<protein>
    <submittedName>
        <fullName evidence="5">Helix-turn-helix transcriptional regulator</fullName>
    </submittedName>
</protein>
<dbReference type="InterPro" id="IPR000792">
    <property type="entry name" value="Tscrpt_reg_LuxR_C"/>
</dbReference>
<evidence type="ECO:0000313" key="5">
    <source>
        <dbReference type="EMBL" id="UGS25711.1"/>
    </source>
</evidence>
<keyword evidence="1" id="KW-0805">Transcription regulation</keyword>
<gene>
    <name evidence="5" type="ORF">K8F61_13705</name>
</gene>
<feature type="domain" description="HTH luxR-type" evidence="4">
    <location>
        <begin position="444"/>
        <end position="509"/>
    </location>
</feature>
<dbReference type="InterPro" id="IPR016032">
    <property type="entry name" value="Sig_transdc_resp-reg_C-effctor"/>
</dbReference>
<proteinExistence type="predicted"/>
<sequence>MDRAVHVIDALQRIGRPVAPHVAGAMAELGEMSAGDAAEMSDALTPGQLTGMEALPLVLPAPASVRARYAPMLEAVGAAGRHLLLTAALSTTDRIEVVLGASGIDASVMLAPGMSRLLEWDDGRMRFTSAGARAAVLGVAPNAAEVHAALARALRQRGERGRAAWHACHSSSADESTQRELARFGEQLLAAGSVHGALECGRLLTRRGAGALRARGHHLFARAALALGCFADARSGFARVLQDPSAAPLHAEATAGRAAAEDFLHGVRADPPVLAQIGAQVVGLRAASVTASDHVIISGIEEIVAAWTTDRDEVDAIHTRLMLAAMGSRPAWPWRVEPGPLSPLVDAYLRGQHTGFLLHTGDFAGAAAALRESLRRLPMTHLAGGITASAVRLLRDHAPDLSSGFAEVLGEVRPATVLDFSIQDDLPGPRTSAVARKELLIPTTPSLRSALTPRQWDVAVLVAEGRTNRAIGDALGISDRTVEVHLGRVYNSLGVRSRAELVALLLSRRTRESV</sequence>
<evidence type="ECO:0000256" key="1">
    <source>
        <dbReference type="ARBA" id="ARBA00023015"/>
    </source>
</evidence>
<evidence type="ECO:0000256" key="2">
    <source>
        <dbReference type="ARBA" id="ARBA00023125"/>
    </source>
</evidence>
<dbReference type="SMART" id="SM00421">
    <property type="entry name" value="HTH_LUXR"/>
    <property type="match status" value="1"/>
</dbReference>
<evidence type="ECO:0000313" key="6">
    <source>
        <dbReference type="Proteomes" id="UP001199642"/>
    </source>
</evidence>
<dbReference type="SUPFAM" id="SSF46894">
    <property type="entry name" value="C-terminal effector domain of the bipartite response regulators"/>
    <property type="match status" value="1"/>
</dbReference>
<dbReference type="Proteomes" id="UP001199642">
    <property type="component" value="Chromosome"/>
</dbReference>
<evidence type="ECO:0000256" key="3">
    <source>
        <dbReference type="ARBA" id="ARBA00023163"/>
    </source>
</evidence>
<dbReference type="PANTHER" id="PTHR44688">
    <property type="entry name" value="DNA-BINDING TRANSCRIPTIONAL ACTIVATOR DEVR_DOSR"/>
    <property type="match status" value="1"/>
</dbReference>
<dbReference type="PANTHER" id="PTHR44688:SF16">
    <property type="entry name" value="DNA-BINDING TRANSCRIPTIONAL ACTIVATOR DEVR_DOSR"/>
    <property type="match status" value="1"/>
</dbReference>
<dbReference type="Gene3D" id="1.10.10.10">
    <property type="entry name" value="Winged helix-like DNA-binding domain superfamily/Winged helix DNA-binding domain"/>
    <property type="match status" value="1"/>
</dbReference>
<reference evidence="5 6" key="1">
    <citation type="submission" date="2023-01" db="EMBL/GenBank/DDBJ databases">
        <title>Characterization of estradiol degrading bacteria Microbacterium sp. MZT7 and reveal degrading genes through genome analysis.</title>
        <authorList>
            <person name="Hao P."/>
            <person name="Gao Y."/>
        </authorList>
    </citation>
    <scope>NUCLEOTIDE SEQUENCE [LARGE SCALE GENOMIC DNA]</scope>
    <source>
        <strain evidence="5 6">MZT7</strain>
    </source>
</reference>
<organism evidence="5 6">
    <name type="scientific">Microbacterium resistens</name>
    <dbReference type="NCBI Taxonomy" id="156977"/>
    <lineage>
        <taxon>Bacteria</taxon>
        <taxon>Bacillati</taxon>
        <taxon>Actinomycetota</taxon>
        <taxon>Actinomycetes</taxon>
        <taxon>Micrococcales</taxon>
        <taxon>Microbacteriaceae</taxon>
        <taxon>Microbacterium</taxon>
    </lineage>
</organism>
<accession>A0ABY3RS40</accession>
<dbReference type="CDD" id="cd06170">
    <property type="entry name" value="LuxR_C_like"/>
    <property type="match status" value="1"/>
</dbReference>
<keyword evidence="2" id="KW-0238">DNA-binding</keyword>
<dbReference type="Pfam" id="PF00196">
    <property type="entry name" value="GerE"/>
    <property type="match status" value="1"/>
</dbReference>
<dbReference type="EMBL" id="CP082781">
    <property type="protein sequence ID" value="UGS25711.1"/>
    <property type="molecule type" value="Genomic_DNA"/>
</dbReference>
<keyword evidence="6" id="KW-1185">Reference proteome</keyword>
<dbReference type="PRINTS" id="PR00038">
    <property type="entry name" value="HTHLUXR"/>
</dbReference>
<dbReference type="PROSITE" id="PS50043">
    <property type="entry name" value="HTH_LUXR_2"/>
    <property type="match status" value="1"/>
</dbReference>
<name>A0ABY3RS40_9MICO</name>
<evidence type="ECO:0000259" key="4">
    <source>
        <dbReference type="PROSITE" id="PS50043"/>
    </source>
</evidence>
<dbReference type="RefSeq" id="WP_231819512.1">
    <property type="nucleotide sequence ID" value="NZ_CP082781.1"/>
</dbReference>